<evidence type="ECO:0000313" key="2">
    <source>
        <dbReference type="Proteomes" id="UP001152799"/>
    </source>
</evidence>
<keyword evidence="2" id="KW-1185">Reference proteome</keyword>
<accession>A0A9N9QGA9</accession>
<dbReference type="Proteomes" id="UP001152799">
    <property type="component" value="Chromosome 14"/>
</dbReference>
<evidence type="ECO:0000313" key="1">
    <source>
        <dbReference type="EMBL" id="CAG9763650.1"/>
    </source>
</evidence>
<sequence>MTIDTSERAALLEVVSSAPTEDIILEEAKTKLIMELTNDINEAKSLEELNIIKKNLIPIRPTLNAFRAHALSSFPSTSRNELDQVALEWNTHKIRGTKNSRTPVGRPIMMFQIPSLYDAEDKLVAVPQEILNCLNEECLFYGTNCDKDVSDLCKELILEYGFDTDCKDPYDAFRLYKKLRSQIYNLL</sequence>
<organism evidence="1 2">
    <name type="scientific">Ceutorhynchus assimilis</name>
    <name type="common">cabbage seed weevil</name>
    <dbReference type="NCBI Taxonomy" id="467358"/>
    <lineage>
        <taxon>Eukaryota</taxon>
        <taxon>Metazoa</taxon>
        <taxon>Ecdysozoa</taxon>
        <taxon>Arthropoda</taxon>
        <taxon>Hexapoda</taxon>
        <taxon>Insecta</taxon>
        <taxon>Pterygota</taxon>
        <taxon>Neoptera</taxon>
        <taxon>Endopterygota</taxon>
        <taxon>Coleoptera</taxon>
        <taxon>Polyphaga</taxon>
        <taxon>Cucujiformia</taxon>
        <taxon>Curculionidae</taxon>
        <taxon>Ceutorhynchinae</taxon>
        <taxon>Ceutorhynchus</taxon>
    </lineage>
</organism>
<protein>
    <submittedName>
        <fullName evidence="1">Uncharacterized protein</fullName>
    </submittedName>
</protein>
<proteinExistence type="predicted"/>
<reference evidence="1" key="1">
    <citation type="submission" date="2022-01" db="EMBL/GenBank/DDBJ databases">
        <authorList>
            <person name="King R."/>
        </authorList>
    </citation>
    <scope>NUCLEOTIDE SEQUENCE</scope>
</reference>
<name>A0A9N9QGA9_9CUCU</name>
<dbReference type="OrthoDB" id="6747988at2759"/>
<dbReference type="AlphaFoldDB" id="A0A9N9QGA9"/>
<gene>
    <name evidence="1" type="ORF">CEUTPL_LOCUS4308</name>
</gene>
<dbReference type="EMBL" id="OU892290">
    <property type="protein sequence ID" value="CAG9763650.1"/>
    <property type="molecule type" value="Genomic_DNA"/>
</dbReference>